<name>A0A1H6F624_9GAMM</name>
<organism evidence="1 2">
    <name type="scientific">Candidatus Venteria ishoeyi</name>
    <dbReference type="NCBI Taxonomy" id="1899563"/>
    <lineage>
        <taxon>Bacteria</taxon>
        <taxon>Pseudomonadati</taxon>
        <taxon>Pseudomonadota</taxon>
        <taxon>Gammaproteobacteria</taxon>
        <taxon>Thiotrichales</taxon>
        <taxon>Thiotrichaceae</taxon>
        <taxon>Venteria</taxon>
    </lineage>
</organism>
<keyword evidence="2" id="KW-1185">Reference proteome</keyword>
<dbReference type="InterPro" id="IPR009003">
    <property type="entry name" value="Peptidase_S1_PA"/>
</dbReference>
<reference evidence="1 2" key="1">
    <citation type="submission" date="2016-10" db="EMBL/GenBank/DDBJ databases">
        <authorList>
            <person name="de Groot N.N."/>
        </authorList>
    </citation>
    <scope>NUCLEOTIDE SEQUENCE [LARGE SCALE GENOMIC DNA]</scope>
    <source>
        <strain evidence="1">MBHS1</strain>
    </source>
</reference>
<sequence>MLDHCIARVWKKGGGIAGTAFLVTEKHLLTCAHVVNFVFGKEKNYTDKPTDSFEVDFPYFGKSKIRVKVRNDLWYPLPLEPSSQSDIAVLEVQNELPLGGCPRTRFFKKLDF</sequence>
<dbReference type="RefSeq" id="WP_103918504.1">
    <property type="nucleotide sequence ID" value="NZ_FMSV02000051.1"/>
</dbReference>
<accession>A0A1H6F624</accession>
<proteinExistence type="predicted"/>
<dbReference type="Proteomes" id="UP000236724">
    <property type="component" value="Unassembled WGS sequence"/>
</dbReference>
<dbReference type="AlphaFoldDB" id="A0A1H6F624"/>
<evidence type="ECO:0000313" key="2">
    <source>
        <dbReference type="Proteomes" id="UP000236724"/>
    </source>
</evidence>
<dbReference type="InterPro" id="IPR043504">
    <property type="entry name" value="Peptidase_S1_PA_chymotrypsin"/>
</dbReference>
<evidence type="ECO:0000313" key="1">
    <source>
        <dbReference type="EMBL" id="SEH04435.1"/>
    </source>
</evidence>
<dbReference type="EMBL" id="FMSV02000051">
    <property type="protein sequence ID" value="SEH04435.1"/>
    <property type="molecule type" value="Genomic_DNA"/>
</dbReference>
<protein>
    <recommendedName>
        <fullName evidence="3">Trypsin</fullName>
    </recommendedName>
</protein>
<gene>
    <name evidence="1" type="ORF">MBHS_00281</name>
</gene>
<dbReference type="Gene3D" id="2.40.10.10">
    <property type="entry name" value="Trypsin-like serine proteases"/>
    <property type="match status" value="1"/>
</dbReference>
<dbReference type="SUPFAM" id="SSF50494">
    <property type="entry name" value="Trypsin-like serine proteases"/>
    <property type="match status" value="1"/>
</dbReference>
<dbReference type="OrthoDB" id="8479370at2"/>
<evidence type="ECO:0008006" key="3">
    <source>
        <dbReference type="Google" id="ProtNLM"/>
    </source>
</evidence>